<dbReference type="Proteomes" id="UP000823388">
    <property type="component" value="Chromosome 9N"/>
</dbReference>
<protein>
    <submittedName>
        <fullName evidence="1">Uncharacterized protein</fullName>
    </submittedName>
</protein>
<evidence type="ECO:0000313" key="2">
    <source>
        <dbReference type="Proteomes" id="UP000823388"/>
    </source>
</evidence>
<comment type="caution">
    <text evidence="1">The sequence shown here is derived from an EMBL/GenBank/DDBJ whole genome shotgun (WGS) entry which is preliminary data.</text>
</comment>
<gene>
    <name evidence="1" type="ORF">PVAP13_9NG482814</name>
</gene>
<organism evidence="1 2">
    <name type="scientific">Panicum virgatum</name>
    <name type="common">Blackwell switchgrass</name>
    <dbReference type="NCBI Taxonomy" id="38727"/>
    <lineage>
        <taxon>Eukaryota</taxon>
        <taxon>Viridiplantae</taxon>
        <taxon>Streptophyta</taxon>
        <taxon>Embryophyta</taxon>
        <taxon>Tracheophyta</taxon>
        <taxon>Spermatophyta</taxon>
        <taxon>Magnoliopsida</taxon>
        <taxon>Liliopsida</taxon>
        <taxon>Poales</taxon>
        <taxon>Poaceae</taxon>
        <taxon>PACMAD clade</taxon>
        <taxon>Panicoideae</taxon>
        <taxon>Panicodae</taxon>
        <taxon>Paniceae</taxon>
        <taxon>Panicinae</taxon>
        <taxon>Panicum</taxon>
        <taxon>Panicum sect. Hiantes</taxon>
    </lineage>
</organism>
<evidence type="ECO:0000313" key="1">
    <source>
        <dbReference type="EMBL" id="KAG2539475.1"/>
    </source>
</evidence>
<accession>A0A8T0MR23</accession>
<sequence>MVVAIHDQHFSSTYTNPKKRLSRILGILDGSICASLPCDTAVDGRPLAEGVHGLPLLWRRNRRGRQAQLRVGLVEGTGGHRRRRRRPNRAALHEAGGYELEVRVVHLRGRRLGYGHRSAATGSVDASAEEILQLRR</sequence>
<proteinExistence type="predicted"/>
<dbReference type="AlphaFoldDB" id="A0A8T0MR23"/>
<name>A0A8T0MR23_PANVG</name>
<dbReference type="EMBL" id="CM029054">
    <property type="protein sequence ID" value="KAG2539475.1"/>
    <property type="molecule type" value="Genomic_DNA"/>
</dbReference>
<reference evidence="1" key="1">
    <citation type="submission" date="2020-05" db="EMBL/GenBank/DDBJ databases">
        <title>WGS assembly of Panicum virgatum.</title>
        <authorList>
            <person name="Lovell J.T."/>
            <person name="Jenkins J."/>
            <person name="Shu S."/>
            <person name="Juenger T.E."/>
            <person name="Schmutz J."/>
        </authorList>
    </citation>
    <scope>NUCLEOTIDE SEQUENCE</scope>
    <source>
        <strain evidence="1">AP13</strain>
    </source>
</reference>
<keyword evidence="2" id="KW-1185">Reference proteome</keyword>